<feature type="binding site" evidence="11">
    <location>
        <position position="35"/>
    </location>
    <ligand>
        <name>CTP</name>
        <dbReference type="ChEBI" id="CHEBI:37563"/>
    </ligand>
</feature>
<evidence type="ECO:0000259" key="12">
    <source>
        <dbReference type="Pfam" id="PF01743"/>
    </source>
</evidence>
<feature type="binding site" evidence="11">
    <location>
        <position position="165"/>
    </location>
    <ligand>
        <name>CTP</name>
        <dbReference type="ChEBI" id="CHEBI:37563"/>
    </ligand>
</feature>
<keyword evidence="7 11" id="KW-0692">RNA repair</keyword>
<evidence type="ECO:0000256" key="9">
    <source>
        <dbReference type="ARBA" id="ARBA00022842"/>
    </source>
</evidence>
<dbReference type="PANTHER" id="PTHR46173">
    <property type="entry name" value="CCA TRNA NUCLEOTIDYLTRANSFERASE 1, MITOCHONDRIAL"/>
    <property type="match status" value="1"/>
</dbReference>
<evidence type="ECO:0000256" key="7">
    <source>
        <dbReference type="ARBA" id="ARBA00022800"/>
    </source>
</evidence>
<keyword evidence="2 11" id="KW-0808">Transferase</keyword>
<evidence type="ECO:0000256" key="10">
    <source>
        <dbReference type="ARBA" id="ARBA00022884"/>
    </source>
</evidence>
<feature type="binding site" evidence="11">
    <location>
        <position position="159"/>
    </location>
    <ligand>
        <name>ATP</name>
        <dbReference type="ChEBI" id="CHEBI:30616"/>
    </ligand>
</feature>
<keyword evidence="3 11" id="KW-0819">tRNA processing</keyword>
<dbReference type="CDD" id="cd05398">
    <property type="entry name" value="NT_ClassII-CCAase"/>
    <property type="match status" value="1"/>
</dbReference>
<name>A0ABY1AA52_9LACO</name>
<keyword evidence="8 11" id="KW-0067">ATP-binding</keyword>
<feature type="domain" description="Poly A polymerase head" evidence="12">
    <location>
        <begin position="27"/>
        <end position="146"/>
    </location>
</feature>
<sequence length="401" mass="45527">MRLNNLPQEFIDAKPVLDTIKEAGFEAYFVGGSVRDTLLGLKIHDVDIATSAYPEEIKHIFKKTVDTGIEHGTVMILDHGQGYETTTFRTESGYQDYRRPDKVTFVRSLKDDLKRRDLTINALALAADGEVIDLFDGLKDLQERRIKAVGNPNERFHEDALRMMRAIRFASQLNFEIEDATLAAIVQNAPLLAKIAVERINVEFVKLMLGKDVKKGLEPFITSGLYQYCPQFLKHQQDLKDLLKLNQITCENEEMCWTLLLFALHITKPAAFLKVWKVSNEMIRHVEKALTCLNDLKQEQLDALSMYHAGEKALKLALAVAKLYQPSLDKAHILADYQALPIKNKDELRLNGKILLQETNLKPGPQLGKILNEVERQVVIGQIKNEKTKLLQLAQQLNATK</sequence>
<keyword evidence="5 11" id="KW-0479">Metal-binding</keyword>
<feature type="binding site" evidence="11">
    <location>
        <position position="159"/>
    </location>
    <ligand>
        <name>CTP</name>
        <dbReference type="ChEBI" id="CHEBI:37563"/>
    </ligand>
</feature>
<feature type="binding site" evidence="11">
    <location>
        <position position="116"/>
    </location>
    <ligand>
        <name>ATP</name>
        <dbReference type="ChEBI" id="CHEBI:30616"/>
    </ligand>
</feature>
<evidence type="ECO:0000256" key="6">
    <source>
        <dbReference type="ARBA" id="ARBA00022741"/>
    </source>
</evidence>
<feature type="domain" description="tRNA nucleotidyltransferase/poly(A) polymerase RNA and SrmB- binding" evidence="13">
    <location>
        <begin position="174"/>
        <end position="231"/>
    </location>
</feature>
<feature type="binding site" evidence="11">
    <location>
        <position position="162"/>
    </location>
    <ligand>
        <name>CTP</name>
        <dbReference type="ChEBI" id="CHEBI:37563"/>
    </ligand>
</feature>
<evidence type="ECO:0000256" key="8">
    <source>
        <dbReference type="ARBA" id="ARBA00022840"/>
    </source>
</evidence>
<evidence type="ECO:0000313" key="16">
    <source>
        <dbReference type="Proteomes" id="UP000182089"/>
    </source>
</evidence>
<dbReference type="InterPro" id="IPR050264">
    <property type="entry name" value="Bact_CCA-adding_enz_type3_sf"/>
</dbReference>
<dbReference type="Gene3D" id="1.20.58.560">
    <property type="match status" value="1"/>
</dbReference>
<dbReference type="InterPro" id="IPR002646">
    <property type="entry name" value="PolA_pol_head_dom"/>
</dbReference>
<feature type="binding site" evidence="11">
    <location>
        <position position="168"/>
    </location>
    <ligand>
        <name>ATP</name>
        <dbReference type="ChEBI" id="CHEBI:30616"/>
    </ligand>
</feature>
<evidence type="ECO:0000256" key="3">
    <source>
        <dbReference type="ARBA" id="ARBA00022694"/>
    </source>
</evidence>
<feature type="domain" description="CCA-adding enzyme C-terminal" evidence="14">
    <location>
        <begin position="249"/>
        <end position="393"/>
    </location>
</feature>
<gene>
    <name evidence="11" type="primary">cca</name>
    <name evidence="15" type="ORF">SAMN05216431_10353</name>
</gene>
<dbReference type="Pfam" id="PF12627">
    <property type="entry name" value="PolyA_pol_RNAbd"/>
    <property type="match status" value="1"/>
</dbReference>
<comment type="caution">
    <text evidence="15">The sequence shown here is derived from an EMBL/GenBank/DDBJ whole genome shotgun (WGS) entry which is preliminary data.</text>
</comment>
<evidence type="ECO:0000256" key="2">
    <source>
        <dbReference type="ARBA" id="ARBA00022679"/>
    </source>
</evidence>
<keyword evidence="4 11" id="KW-0548">Nucleotidyltransferase</keyword>
<keyword evidence="10 11" id="KW-0694">RNA-binding</keyword>
<dbReference type="EMBL" id="FOCC01000003">
    <property type="protein sequence ID" value="SEM47322.1"/>
    <property type="molecule type" value="Genomic_DNA"/>
</dbReference>
<proteinExistence type="inferred from homology"/>
<reference evidence="15 16" key="1">
    <citation type="submission" date="2016-10" db="EMBL/GenBank/DDBJ databases">
        <authorList>
            <person name="Varghese N."/>
            <person name="Submissions S."/>
        </authorList>
    </citation>
    <scope>NUCLEOTIDE SEQUENCE [LARGE SCALE GENOMIC DNA]</scope>
    <source>
        <strain evidence="15 16">WC1T17</strain>
    </source>
</reference>
<dbReference type="Pfam" id="PF13735">
    <property type="entry name" value="tRNA_NucTran2_2"/>
    <property type="match status" value="1"/>
</dbReference>
<dbReference type="Proteomes" id="UP000182089">
    <property type="component" value="Unassembled WGS sequence"/>
</dbReference>
<accession>A0ABY1AA52</accession>
<dbReference type="NCBIfam" id="NF009814">
    <property type="entry name" value="PRK13299.1"/>
    <property type="match status" value="1"/>
</dbReference>
<feature type="binding site" evidence="11">
    <location>
        <position position="168"/>
    </location>
    <ligand>
        <name>CTP</name>
        <dbReference type="ChEBI" id="CHEBI:37563"/>
    </ligand>
</feature>
<dbReference type="Gene3D" id="3.30.460.10">
    <property type="entry name" value="Beta Polymerase, domain 2"/>
    <property type="match status" value="1"/>
</dbReference>
<evidence type="ECO:0000259" key="13">
    <source>
        <dbReference type="Pfam" id="PF12627"/>
    </source>
</evidence>
<comment type="similarity">
    <text evidence="11">Belongs to the tRNA nucleotidyltransferase/poly(A) polymerase family. Bacterial CCA-adding enzyme type 3 subfamily.</text>
</comment>
<dbReference type="Pfam" id="PF01743">
    <property type="entry name" value="PolyA_pol"/>
    <property type="match status" value="1"/>
</dbReference>
<feature type="binding site" evidence="11">
    <location>
        <position position="32"/>
    </location>
    <ligand>
        <name>ATP</name>
        <dbReference type="ChEBI" id="CHEBI:30616"/>
    </ligand>
</feature>
<comment type="catalytic activity">
    <reaction evidence="11">
        <text>a tRNA with a 3' CCA end + 2 CTP + ATP = a tRNA with a 3' CCACCA end + 3 diphosphate</text>
        <dbReference type="Rhea" id="RHEA:76235"/>
        <dbReference type="Rhea" id="RHEA-COMP:10468"/>
        <dbReference type="Rhea" id="RHEA-COMP:18655"/>
        <dbReference type="ChEBI" id="CHEBI:30616"/>
        <dbReference type="ChEBI" id="CHEBI:33019"/>
        <dbReference type="ChEBI" id="CHEBI:37563"/>
        <dbReference type="ChEBI" id="CHEBI:83071"/>
        <dbReference type="ChEBI" id="CHEBI:195187"/>
    </reaction>
</comment>
<evidence type="ECO:0000256" key="5">
    <source>
        <dbReference type="ARBA" id="ARBA00022723"/>
    </source>
</evidence>
<feature type="binding site" evidence="11">
    <location>
        <position position="45"/>
    </location>
    <ligand>
        <name>Mg(2+)</name>
        <dbReference type="ChEBI" id="CHEBI:18420"/>
    </ligand>
</feature>
<evidence type="ECO:0000256" key="4">
    <source>
        <dbReference type="ARBA" id="ARBA00022695"/>
    </source>
</evidence>
<dbReference type="Gene3D" id="1.10.246.80">
    <property type="match status" value="1"/>
</dbReference>
<dbReference type="EC" id="2.7.7.72" evidence="11"/>
<keyword evidence="9 11" id="KW-0460">Magnesium</keyword>
<dbReference type="SUPFAM" id="SSF81891">
    <property type="entry name" value="Poly A polymerase C-terminal region-like"/>
    <property type="match status" value="1"/>
</dbReference>
<comment type="function">
    <text evidence="11">Catalyzes the addition and repair of the essential 3'-terminal CCA sequence in tRNAs without using a nucleic acid template. Adds these three nucleotides in the order of C, C, and A to the tRNA nucleotide-73, using CTP and ATP as substrates and producing inorganic pyrophosphate. tRNA 3'-terminal CCA addition is required both for tRNA processing and repair. Also involved in tRNA surveillance by mediating tandem CCA addition to generate a CCACCA at the 3' terminus of unstable tRNAs. While stable tRNAs receive only 3'-terminal CCA, unstable tRNAs are marked with CCACCA and rapidly degraded.</text>
</comment>
<keyword evidence="6 11" id="KW-0547">Nucleotide-binding</keyword>
<dbReference type="HAMAP" id="MF_01263">
    <property type="entry name" value="CCA_bact_type3"/>
    <property type="match status" value="1"/>
</dbReference>
<dbReference type="InterPro" id="IPR023068">
    <property type="entry name" value="CCA-adding_enz_firmicutes"/>
</dbReference>
<dbReference type="Gene3D" id="1.10.110.30">
    <property type="match status" value="1"/>
</dbReference>
<feature type="binding site" evidence="11">
    <location>
        <position position="165"/>
    </location>
    <ligand>
        <name>ATP</name>
        <dbReference type="ChEBI" id="CHEBI:30616"/>
    </ligand>
</feature>
<comment type="subunit">
    <text evidence="11">Homodimer.</text>
</comment>
<dbReference type="InterPro" id="IPR032810">
    <property type="entry name" value="CCA-adding_enz_C"/>
</dbReference>
<comment type="catalytic activity">
    <reaction evidence="11">
        <text>a tRNA precursor + 2 CTP + ATP = a tRNA with a 3' CCA end + 3 diphosphate</text>
        <dbReference type="Rhea" id="RHEA:14433"/>
        <dbReference type="Rhea" id="RHEA-COMP:10465"/>
        <dbReference type="Rhea" id="RHEA-COMP:10468"/>
        <dbReference type="ChEBI" id="CHEBI:30616"/>
        <dbReference type="ChEBI" id="CHEBI:33019"/>
        <dbReference type="ChEBI" id="CHEBI:37563"/>
        <dbReference type="ChEBI" id="CHEBI:74896"/>
        <dbReference type="ChEBI" id="CHEBI:83071"/>
        <dbReference type="EC" id="2.7.7.72"/>
    </reaction>
</comment>
<comment type="cofactor">
    <cofactor evidence="1 11">
        <name>Mg(2+)</name>
        <dbReference type="ChEBI" id="CHEBI:18420"/>
    </cofactor>
</comment>
<dbReference type="InterPro" id="IPR043519">
    <property type="entry name" value="NT_sf"/>
</dbReference>
<evidence type="ECO:0000256" key="11">
    <source>
        <dbReference type="HAMAP-Rule" id="MF_01263"/>
    </source>
</evidence>
<dbReference type="PANTHER" id="PTHR46173:SF1">
    <property type="entry name" value="CCA TRNA NUCLEOTIDYLTRANSFERASE 1, MITOCHONDRIAL"/>
    <property type="match status" value="1"/>
</dbReference>
<protein>
    <recommendedName>
        <fullName evidence="11">CCA-adding enzyme</fullName>
        <ecNumber evidence="11">2.7.7.72</ecNumber>
    </recommendedName>
    <alternativeName>
        <fullName evidence="11">CCA tRNA nucleotidyltransferase</fullName>
    </alternativeName>
    <alternativeName>
        <fullName evidence="11">tRNA CCA-pyrophosphorylase</fullName>
    </alternativeName>
    <alternativeName>
        <fullName evidence="11">tRNA adenylyl-/cytidylyl- transferase</fullName>
    </alternativeName>
    <alternativeName>
        <fullName evidence="11">tRNA nucleotidyltransferase</fullName>
    </alternativeName>
    <alternativeName>
        <fullName evidence="11">tRNA-NT</fullName>
    </alternativeName>
</protein>
<evidence type="ECO:0000256" key="1">
    <source>
        <dbReference type="ARBA" id="ARBA00001946"/>
    </source>
</evidence>
<evidence type="ECO:0000313" key="15">
    <source>
        <dbReference type="EMBL" id="SEM47322.1"/>
    </source>
</evidence>
<feature type="binding site" evidence="11">
    <location>
        <position position="162"/>
    </location>
    <ligand>
        <name>ATP</name>
        <dbReference type="ChEBI" id="CHEBI:30616"/>
    </ligand>
</feature>
<organism evidence="15 16">
    <name type="scientific">Ligilactobacillus ruminis</name>
    <dbReference type="NCBI Taxonomy" id="1623"/>
    <lineage>
        <taxon>Bacteria</taxon>
        <taxon>Bacillati</taxon>
        <taxon>Bacillota</taxon>
        <taxon>Bacilli</taxon>
        <taxon>Lactobacillales</taxon>
        <taxon>Lactobacillaceae</taxon>
        <taxon>Ligilactobacillus</taxon>
    </lineage>
</organism>
<feature type="binding site" evidence="11">
    <location>
        <position position="47"/>
    </location>
    <ligand>
        <name>Mg(2+)</name>
        <dbReference type="ChEBI" id="CHEBI:18420"/>
    </ligand>
</feature>
<comment type="miscellaneous">
    <text evidence="11">A single active site specifically recognizes both ATP and CTP and is responsible for their addition.</text>
</comment>
<dbReference type="SUPFAM" id="SSF81301">
    <property type="entry name" value="Nucleotidyltransferase"/>
    <property type="match status" value="1"/>
</dbReference>
<feature type="binding site" evidence="11">
    <location>
        <position position="116"/>
    </location>
    <ligand>
        <name>CTP</name>
        <dbReference type="ChEBI" id="CHEBI:37563"/>
    </ligand>
</feature>
<dbReference type="InterPro" id="IPR032828">
    <property type="entry name" value="PolyA_RNA-bd"/>
</dbReference>
<feature type="binding site" evidence="11">
    <location>
        <position position="32"/>
    </location>
    <ligand>
        <name>CTP</name>
        <dbReference type="ChEBI" id="CHEBI:37563"/>
    </ligand>
</feature>
<evidence type="ECO:0000259" key="14">
    <source>
        <dbReference type="Pfam" id="PF13735"/>
    </source>
</evidence>
<feature type="binding site" evidence="11">
    <location>
        <position position="35"/>
    </location>
    <ligand>
        <name>ATP</name>
        <dbReference type="ChEBI" id="CHEBI:30616"/>
    </ligand>
</feature>